<dbReference type="EMBL" id="JBBPBN010000079">
    <property type="protein sequence ID" value="KAK8983874.1"/>
    <property type="molecule type" value="Genomic_DNA"/>
</dbReference>
<protein>
    <submittedName>
        <fullName evidence="2">Uncharacterized protein</fullName>
    </submittedName>
</protein>
<feature type="compositionally biased region" description="Basic residues" evidence="1">
    <location>
        <begin position="1"/>
        <end position="10"/>
    </location>
</feature>
<accession>A0ABR2P625</accession>
<evidence type="ECO:0000313" key="3">
    <source>
        <dbReference type="Proteomes" id="UP001396334"/>
    </source>
</evidence>
<proteinExistence type="predicted"/>
<keyword evidence="3" id="KW-1185">Reference proteome</keyword>
<feature type="compositionally biased region" description="Basic residues" evidence="1">
    <location>
        <begin position="68"/>
        <end position="86"/>
    </location>
</feature>
<gene>
    <name evidence="2" type="ORF">V6N11_009656</name>
</gene>
<organism evidence="2 3">
    <name type="scientific">Hibiscus sabdariffa</name>
    <name type="common">roselle</name>
    <dbReference type="NCBI Taxonomy" id="183260"/>
    <lineage>
        <taxon>Eukaryota</taxon>
        <taxon>Viridiplantae</taxon>
        <taxon>Streptophyta</taxon>
        <taxon>Embryophyta</taxon>
        <taxon>Tracheophyta</taxon>
        <taxon>Spermatophyta</taxon>
        <taxon>Magnoliopsida</taxon>
        <taxon>eudicotyledons</taxon>
        <taxon>Gunneridae</taxon>
        <taxon>Pentapetalae</taxon>
        <taxon>rosids</taxon>
        <taxon>malvids</taxon>
        <taxon>Malvales</taxon>
        <taxon>Malvaceae</taxon>
        <taxon>Malvoideae</taxon>
        <taxon>Hibiscus</taxon>
    </lineage>
</organism>
<name>A0ABR2P625_9ROSI</name>
<feature type="compositionally biased region" description="Low complexity" evidence="1">
    <location>
        <begin position="11"/>
        <end position="22"/>
    </location>
</feature>
<dbReference type="Proteomes" id="UP001396334">
    <property type="component" value="Unassembled WGS sequence"/>
</dbReference>
<feature type="compositionally biased region" description="Polar residues" evidence="1">
    <location>
        <begin position="87"/>
        <end position="106"/>
    </location>
</feature>
<feature type="region of interest" description="Disordered" evidence="1">
    <location>
        <begin position="1"/>
        <end position="106"/>
    </location>
</feature>
<evidence type="ECO:0000313" key="2">
    <source>
        <dbReference type="EMBL" id="KAK8983874.1"/>
    </source>
</evidence>
<evidence type="ECO:0000256" key="1">
    <source>
        <dbReference type="SAM" id="MobiDB-lite"/>
    </source>
</evidence>
<comment type="caution">
    <text evidence="2">The sequence shown here is derived from an EMBL/GenBank/DDBJ whole genome shotgun (WGS) entry which is preliminary data.</text>
</comment>
<reference evidence="2 3" key="1">
    <citation type="journal article" date="2024" name="G3 (Bethesda)">
        <title>Genome assembly of Hibiscus sabdariffa L. provides insights into metabolisms of medicinal natural products.</title>
        <authorList>
            <person name="Kim T."/>
        </authorList>
    </citation>
    <scope>NUCLEOTIDE SEQUENCE [LARGE SCALE GENOMIC DNA]</scope>
    <source>
        <strain evidence="2">TK-2024</strain>
        <tissue evidence="2">Old leaves</tissue>
    </source>
</reference>
<sequence length="106" mass="11523">MRKPNPHRCHSSPSSRARSSPAGKEIASHATPLISSAPHAFSDDHLPSNSLQTRLRHKGATFGINPNRPRRPINGHHATSVHHRTATVRTSSRALSSANSQNEEIS</sequence>